<proteinExistence type="predicted"/>
<dbReference type="PANTHER" id="PTHR43401:SF2">
    <property type="entry name" value="L-THREONINE 3-DEHYDROGENASE"/>
    <property type="match status" value="1"/>
</dbReference>
<feature type="transmembrane region" description="Helical" evidence="2">
    <location>
        <begin position="162"/>
        <end position="180"/>
    </location>
</feature>
<dbReference type="InterPro" id="IPR013154">
    <property type="entry name" value="ADH-like_N"/>
</dbReference>
<dbReference type="Proteomes" id="UP000007435">
    <property type="component" value="Chromosome"/>
</dbReference>
<reference key="1">
    <citation type="submission" date="2010-11" db="EMBL/GenBank/DDBJ databases">
        <title>The complete genome of Leadbetterella byssophila DSM 17132.</title>
        <authorList>
            <consortium name="US DOE Joint Genome Institute (JGI-PGF)"/>
            <person name="Lucas S."/>
            <person name="Copeland A."/>
            <person name="Lapidus A."/>
            <person name="Glavina del Rio T."/>
            <person name="Dalin E."/>
            <person name="Tice H."/>
            <person name="Bruce D."/>
            <person name="Goodwin L."/>
            <person name="Pitluck S."/>
            <person name="Kyrpides N."/>
            <person name="Mavromatis K."/>
            <person name="Ivanova N."/>
            <person name="Teshima H."/>
            <person name="Brettin T."/>
            <person name="Detter J.C."/>
            <person name="Han C."/>
            <person name="Tapia R."/>
            <person name="Land M."/>
            <person name="Hauser L."/>
            <person name="Markowitz V."/>
            <person name="Cheng J.-F."/>
            <person name="Hugenholtz P."/>
            <person name="Woyke T."/>
            <person name="Wu D."/>
            <person name="Tindall B."/>
            <person name="Pomrenke H.G."/>
            <person name="Brambilla E."/>
            <person name="Klenk H.-P."/>
            <person name="Eisen J.A."/>
        </authorList>
    </citation>
    <scope>NUCLEOTIDE SEQUENCE [LARGE SCALE GENOMIC DNA]</scope>
    <source>
        <strain>DSM 17132</strain>
    </source>
</reference>
<dbReference type="RefSeq" id="WP_013406856.1">
    <property type="nucleotide sequence ID" value="NC_014655.1"/>
</dbReference>
<keyword evidence="2" id="KW-1133">Transmembrane helix</keyword>
<dbReference type="Pfam" id="PF08240">
    <property type="entry name" value="ADH_N"/>
    <property type="match status" value="1"/>
</dbReference>
<keyword evidence="6" id="KW-1185">Reference proteome</keyword>
<dbReference type="SUPFAM" id="SSF50129">
    <property type="entry name" value="GroES-like"/>
    <property type="match status" value="1"/>
</dbReference>
<dbReference type="AlphaFoldDB" id="E4RRG9"/>
<name>E4RRG9_LEAB4</name>
<dbReference type="InterPro" id="IPR011032">
    <property type="entry name" value="GroES-like_sf"/>
</dbReference>
<dbReference type="Pfam" id="PF00107">
    <property type="entry name" value="ADH_zinc_N"/>
    <property type="match status" value="1"/>
</dbReference>
<organism evidence="5 6">
    <name type="scientific">Leadbetterella byssophila (strain DSM 17132 / JCM 16389 / KACC 11308 / NBRC 106382 / 4M15)</name>
    <dbReference type="NCBI Taxonomy" id="649349"/>
    <lineage>
        <taxon>Bacteria</taxon>
        <taxon>Pseudomonadati</taxon>
        <taxon>Bacteroidota</taxon>
        <taxon>Cytophagia</taxon>
        <taxon>Cytophagales</taxon>
        <taxon>Leadbetterellaceae</taxon>
        <taxon>Leadbetterella</taxon>
    </lineage>
</organism>
<keyword evidence="1" id="KW-0560">Oxidoreductase</keyword>
<dbReference type="STRING" id="649349.Lbys_0002"/>
<dbReference type="PANTHER" id="PTHR43401">
    <property type="entry name" value="L-THREONINE 3-DEHYDROGENASE"/>
    <property type="match status" value="1"/>
</dbReference>
<feature type="domain" description="Alcohol dehydrogenase-like C-terminal" evidence="3">
    <location>
        <begin position="172"/>
        <end position="284"/>
    </location>
</feature>
<dbReference type="CDD" id="cd08261">
    <property type="entry name" value="Zn_ADH7"/>
    <property type="match status" value="1"/>
</dbReference>
<evidence type="ECO:0000259" key="3">
    <source>
        <dbReference type="Pfam" id="PF00107"/>
    </source>
</evidence>
<evidence type="ECO:0000256" key="1">
    <source>
        <dbReference type="ARBA" id="ARBA00023002"/>
    </source>
</evidence>
<dbReference type="InterPro" id="IPR036291">
    <property type="entry name" value="NAD(P)-bd_dom_sf"/>
</dbReference>
<dbReference type="KEGG" id="lby:Lbys_0002"/>
<reference evidence="5 6" key="2">
    <citation type="journal article" date="2011" name="Stand. Genomic Sci.">
        <title>Complete genome sequence of Leadbetterella byssophila type strain (4M15).</title>
        <authorList>
            <person name="Abt B."/>
            <person name="Teshima H."/>
            <person name="Lucas S."/>
            <person name="Lapidus A."/>
            <person name="Del Rio T.G."/>
            <person name="Nolan M."/>
            <person name="Tice H."/>
            <person name="Cheng J.F."/>
            <person name="Pitluck S."/>
            <person name="Liolios K."/>
            <person name="Pagani I."/>
            <person name="Ivanova N."/>
            <person name="Mavromatis K."/>
            <person name="Pati A."/>
            <person name="Tapia R."/>
            <person name="Han C."/>
            <person name="Goodwin L."/>
            <person name="Chen A."/>
            <person name="Palaniappan K."/>
            <person name="Land M."/>
            <person name="Hauser L."/>
            <person name="Chang Y.J."/>
            <person name="Jeffries C.D."/>
            <person name="Rohde M."/>
            <person name="Goker M."/>
            <person name="Tindall B.J."/>
            <person name="Detter J.C."/>
            <person name="Woyke T."/>
            <person name="Bristow J."/>
            <person name="Eisen J.A."/>
            <person name="Markowitz V."/>
            <person name="Hugenholtz P."/>
            <person name="Klenk H.P."/>
            <person name="Kyrpides N.C."/>
        </authorList>
    </citation>
    <scope>NUCLEOTIDE SEQUENCE [LARGE SCALE GENOMIC DNA]</scope>
    <source>
        <strain evidence="6">DSM 17132 / JCM 16389 / KACC 11308 / NBRC 106382 / 4M15</strain>
    </source>
</reference>
<keyword evidence="2" id="KW-0472">Membrane</keyword>
<keyword evidence="2" id="KW-0812">Transmembrane</keyword>
<sequence>MALTISSPGTISLIPDEYVSVGAGEVLLQLNYVGFCGSDLSTFLGKNPLVKYPVIPGHEISAVIHAVGADVPSHLLPGTPCTVHPYTSCGKCTACQKGKTNACQFNQTLGVQRDGAMRGFIAVPWQKVILAPGLNAQELAMVEPLSVGYHAVSRGQVSEKDTVLIIGLGMIGVGVLFGVLSRGAKAIVVDQDQRKLDQALQWGASEAYLSANVKDVSPDVIIEAVGSPVTYRNAIDWAPFGGRVVYIGYALPEVAFETRWFVQKELDIKGSRNALAEDFEAVVNYLRAGSFDLQPLISKIIQPEDAAQTIQEWIKSPGDIYRILVQWNGRLS</sequence>
<dbReference type="Gene3D" id="3.90.180.10">
    <property type="entry name" value="Medium-chain alcohol dehydrogenases, catalytic domain"/>
    <property type="match status" value="1"/>
</dbReference>
<dbReference type="InterPro" id="IPR013149">
    <property type="entry name" value="ADH-like_C"/>
</dbReference>
<dbReference type="EMBL" id="CP002305">
    <property type="protein sequence ID" value="ADQ15798.1"/>
    <property type="molecule type" value="Genomic_DNA"/>
</dbReference>
<evidence type="ECO:0000313" key="5">
    <source>
        <dbReference type="EMBL" id="ADQ15798.1"/>
    </source>
</evidence>
<accession>E4RRG9</accession>
<dbReference type="HOGENOM" id="CLU_026673_11_0_10"/>
<gene>
    <name evidence="5" type="ordered locus">Lbys_0002</name>
</gene>
<dbReference type="InterPro" id="IPR050129">
    <property type="entry name" value="Zn_alcohol_dh"/>
</dbReference>
<dbReference type="eggNOG" id="COG1063">
    <property type="taxonomic scope" value="Bacteria"/>
</dbReference>
<dbReference type="Gene3D" id="3.40.50.720">
    <property type="entry name" value="NAD(P)-binding Rossmann-like Domain"/>
    <property type="match status" value="1"/>
</dbReference>
<dbReference type="GO" id="GO:0016491">
    <property type="term" value="F:oxidoreductase activity"/>
    <property type="evidence" value="ECO:0007669"/>
    <property type="project" value="UniProtKB-KW"/>
</dbReference>
<protein>
    <submittedName>
        <fullName evidence="5">Alcohol dehydrogenase GroES domain protein</fullName>
    </submittedName>
</protein>
<dbReference type="SUPFAM" id="SSF51735">
    <property type="entry name" value="NAD(P)-binding Rossmann-fold domains"/>
    <property type="match status" value="1"/>
</dbReference>
<evidence type="ECO:0000313" key="6">
    <source>
        <dbReference type="Proteomes" id="UP000007435"/>
    </source>
</evidence>
<evidence type="ECO:0000259" key="4">
    <source>
        <dbReference type="Pfam" id="PF08240"/>
    </source>
</evidence>
<feature type="domain" description="Alcohol dehydrogenase-like N-terminal" evidence="4">
    <location>
        <begin position="22"/>
        <end position="132"/>
    </location>
</feature>
<evidence type="ECO:0000256" key="2">
    <source>
        <dbReference type="SAM" id="Phobius"/>
    </source>
</evidence>